<evidence type="ECO:0000256" key="8">
    <source>
        <dbReference type="ARBA" id="ARBA00023101"/>
    </source>
</evidence>
<evidence type="ECO:0000256" key="4">
    <source>
        <dbReference type="ARBA" id="ARBA00022723"/>
    </source>
</evidence>
<dbReference type="AlphaFoldDB" id="A0A9P9WK24"/>
<keyword evidence="14" id="KW-1185">Reference proteome</keyword>
<keyword evidence="8" id="KW-0470">Melanin biosynthesis</keyword>
<dbReference type="Gene3D" id="1.10.1280.10">
    <property type="entry name" value="Di-copper center containing domain from catechol oxidase"/>
    <property type="match status" value="1"/>
</dbReference>
<evidence type="ECO:0000256" key="3">
    <source>
        <dbReference type="ARBA" id="ARBA00011906"/>
    </source>
</evidence>
<dbReference type="InterPro" id="IPR002227">
    <property type="entry name" value="Tyrosinase_Cu-bd"/>
</dbReference>
<dbReference type="EMBL" id="JAFIMR010000019">
    <property type="protein sequence ID" value="KAI1867093.1"/>
    <property type="molecule type" value="Genomic_DNA"/>
</dbReference>
<sequence length="617" mass="69278">MSHFPITGIQGGNKAPRRNVDEWFAEARQPMKHPVAAIQLSPFLRGLKLFQDADPLDTNSRIRELSYYRIAGIHGWPQNLPWDDVPPNEGLNFCVHGQTTFPTWHRPYLALYERLPYWDYASRPAICEIASLESVDILDTAKPDGTVPFINPMYSYRLATGSTFDDVDAMKKLAIQGISTEGKMVITSGQVKGTSRYVIKLPIDPKAPWVEGISDKRAVTNAFKGHAWPDVKNKASGTIAENVYRLLTEDYFESWSAFATTKYYDESPDARRWLSFENLHNMAHVWSGGGDISKEGVGHMSFLELSAFDPIFWLHHNFIDMILAIWQTETKNKLVLLSHYEFSSLTLSSFWFDNLEPGDPNATDPLLQFYTADEQPFTNDIKDWTVFNYTYDILAPKPSQMKPDGSLDEEKHLADLAAEINKRYSTSCSEVLSARSMRAEAAPQSPHYIINVTYDKHALKELYSIHLFAGPLDLAYDSDRAQPNRLGTVFTFSRFNPAETCASCKGQINQGDLSTGQIPIMGAMTKDVEDPFVADADGMDPDRIGRYLERFLVWKIVTLTGREVQPGDVPGLKITVFAGRAEHSHATDHLSAYSIYKPVFRATAGKPGGASEELGAY</sequence>
<keyword evidence="5" id="KW-0560">Oxidoreductase</keyword>
<keyword evidence="7" id="KW-0503">Monooxygenase</keyword>
<proteinExistence type="inferred from homology"/>
<evidence type="ECO:0000256" key="6">
    <source>
        <dbReference type="ARBA" id="ARBA00023008"/>
    </source>
</evidence>
<keyword evidence="4" id="KW-0479">Metal-binding</keyword>
<dbReference type="PRINTS" id="PR00092">
    <property type="entry name" value="TYROSINASE"/>
</dbReference>
<dbReference type="Gene3D" id="2.60.310.20">
    <property type="match status" value="1"/>
</dbReference>
<evidence type="ECO:0000256" key="5">
    <source>
        <dbReference type="ARBA" id="ARBA00023002"/>
    </source>
</evidence>
<dbReference type="PROSITE" id="PS00498">
    <property type="entry name" value="TYROSINASE_2"/>
    <property type="match status" value="1"/>
</dbReference>
<feature type="domain" description="Tyrosinase copper-binding" evidence="11">
    <location>
        <begin position="96"/>
        <end position="113"/>
    </location>
</feature>
<evidence type="ECO:0000313" key="13">
    <source>
        <dbReference type="EMBL" id="KAI1867093.1"/>
    </source>
</evidence>
<organism evidence="13 14">
    <name type="scientific">Neoarthrinium moseri</name>
    <dbReference type="NCBI Taxonomy" id="1658444"/>
    <lineage>
        <taxon>Eukaryota</taxon>
        <taxon>Fungi</taxon>
        <taxon>Dikarya</taxon>
        <taxon>Ascomycota</taxon>
        <taxon>Pezizomycotina</taxon>
        <taxon>Sordariomycetes</taxon>
        <taxon>Xylariomycetidae</taxon>
        <taxon>Amphisphaeriales</taxon>
        <taxon>Apiosporaceae</taxon>
        <taxon>Neoarthrinium</taxon>
    </lineage>
</organism>
<comment type="caution">
    <text evidence="13">The sequence shown here is derived from an EMBL/GenBank/DDBJ whole genome shotgun (WGS) entry which is preliminary data.</text>
</comment>
<reference evidence="13" key="1">
    <citation type="submission" date="2021-03" db="EMBL/GenBank/DDBJ databases">
        <title>Revisited historic fungal species revealed as producer of novel bioactive compounds through whole genome sequencing and comparative genomics.</title>
        <authorList>
            <person name="Vignolle G.A."/>
            <person name="Hochenegger N."/>
            <person name="Mach R.L."/>
            <person name="Mach-Aigner A.R."/>
            <person name="Javad Rahimi M."/>
            <person name="Salim K.A."/>
            <person name="Chan C.M."/>
            <person name="Lim L.B.L."/>
            <person name="Cai F."/>
            <person name="Druzhinina I.S."/>
            <person name="U'Ren J.M."/>
            <person name="Derntl C."/>
        </authorList>
    </citation>
    <scope>NUCLEOTIDE SEQUENCE</scope>
    <source>
        <strain evidence="13">TUCIM 5799</strain>
    </source>
</reference>
<dbReference type="PANTHER" id="PTHR11474:SF76">
    <property type="entry name" value="SHKT DOMAIN-CONTAINING PROTEIN"/>
    <property type="match status" value="1"/>
</dbReference>
<dbReference type="SUPFAM" id="SSF48056">
    <property type="entry name" value="Di-copper centre-containing domain"/>
    <property type="match status" value="1"/>
</dbReference>
<comment type="catalytic activity">
    <reaction evidence="9">
        <text>2 L-dopa + O2 = 2 L-dopaquinone + 2 H2O</text>
        <dbReference type="Rhea" id="RHEA:34287"/>
        <dbReference type="ChEBI" id="CHEBI:15377"/>
        <dbReference type="ChEBI" id="CHEBI:15379"/>
        <dbReference type="ChEBI" id="CHEBI:57504"/>
        <dbReference type="ChEBI" id="CHEBI:57924"/>
        <dbReference type="EC" id="1.14.18.1"/>
    </reaction>
</comment>
<dbReference type="EC" id="1.14.18.1" evidence="3"/>
<evidence type="ECO:0000313" key="14">
    <source>
        <dbReference type="Proteomes" id="UP000829685"/>
    </source>
</evidence>
<evidence type="ECO:0000256" key="9">
    <source>
        <dbReference type="ARBA" id="ARBA00048233"/>
    </source>
</evidence>
<evidence type="ECO:0000256" key="10">
    <source>
        <dbReference type="ARBA" id="ARBA00048881"/>
    </source>
</evidence>
<dbReference type="GO" id="GO:0046872">
    <property type="term" value="F:metal ion binding"/>
    <property type="evidence" value="ECO:0007669"/>
    <property type="project" value="UniProtKB-KW"/>
</dbReference>
<dbReference type="Proteomes" id="UP000829685">
    <property type="component" value="Unassembled WGS sequence"/>
</dbReference>
<name>A0A9P9WK24_9PEZI</name>
<evidence type="ECO:0000256" key="1">
    <source>
        <dbReference type="ARBA" id="ARBA00001973"/>
    </source>
</evidence>
<dbReference type="PROSITE" id="PS00497">
    <property type="entry name" value="TYROSINASE_1"/>
    <property type="match status" value="1"/>
</dbReference>
<keyword evidence="6" id="KW-0186">Copper</keyword>
<evidence type="ECO:0000256" key="2">
    <source>
        <dbReference type="ARBA" id="ARBA00009928"/>
    </source>
</evidence>
<feature type="domain" description="Tyrosinase copper-binding" evidence="12">
    <location>
        <begin position="309"/>
        <end position="320"/>
    </location>
</feature>
<protein>
    <recommendedName>
        <fullName evidence="3">tyrosinase</fullName>
        <ecNumber evidence="3">1.14.18.1</ecNumber>
    </recommendedName>
</protein>
<comment type="cofactor">
    <cofactor evidence="1">
        <name>Cu(2+)</name>
        <dbReference type="ChEBI" id="CHEBI:29036"/>
    </cofactor>
</comment>
<accession>A0A9P9WK24</accession>
<dbReference type="GO" id="GO:0042438">
    <property type="term" value="P:melanin biosynthetic process"/>
    <property type="evidence" value="ECO:0007669"/>
    <property type="project" value="UniProtKB-KW"/>
</dbReference>
<dbReference type="GO" id="GO:0004503">
    <property type="term" value="F:tyrosinase activity"/>
    <property type="evidence" value="ECO:0007669"/>
    <property type="project" value="UniProtKB-EC"/>
</dbReference>
<evidence type="ECO:0000259" key="11">
    <source>
        <dbReference type="PROSITE" id="PS00497"/>
    </source>
</evidence>
<dbReference type="Pfam" id="PF00264">
    <property type="entry name" value="Tyrosinase"/>
    <property type="match status" value="1"/>
</dbReference>
<gene>
    <name evidence="13" type="ORF">JX265_007669</name>
</gene>
<dbReference type="Pfam" id="PF18132">
    <property type="entry name" value="Tyrosinase_C"/>
    <property type="match status" value="1"/>
</dbReference>
<dbReference type="InterPro" id="IPR041640">
    <property type="entry name" value="Tyrosinase_C"/>
</dbReference>
<dbReference type="InterPro" id="IPR050316">
    <property type="entry name" value="Tyrosinase/Hemocyanin"/>
</dbReference>
<evidence type="ECO:0000256" key="7">
    <source>
        <dbReference type="ARBA" id="ARBA00023033"/>
    </source>
</evidence>
<comment type="catalytic activity">
    <reaction evidence="10">
        <text>L-tyrosine + O2 = L-dopaquinone + H2O</text>
        <dbReference type="Rhea" id="RHEA:18117"/>
        <dbReference type="ChEBI" id="CHEBI:15377"/>
        <dbReference type="ChEBI" id="CHEBI:15379"/>
        <dbReference type="ChEBI" id="CHEBI:57924"/>
        <dbReference type="ChEBI" id="CHEBI:58315"/>
        <dbReference type="EC" id="1.14.18.1"/>
    </reaction>
</comment>
<comment type="similarity">
    <text evidence="2">Belongs to the tyrosinase family.</text>
</comment>
<dbReference type="PANTHER" id="PTHR11474">
    <property type="entry name" value="TYROSINASE FAMILY MEMBER"/>
    <property type="match status" value="1"/>
</dbReference>
<dbReference type="InterPro" id="IPR008922">
    <property type="entry name" value="Di-copper_centre_dom_sf"/>
</dbReference>
<evidence type="ECO:0000259" key="12">
    <source>
        <dbReference type="PROSITE" id="PS00498"/>
    </source>
</evidence>